<evidence type="ECO:0000256" key="3">
    <source>
        <dbReference type="ARBA" id="ARBA00007171"/>
    </source>
</evidence>
<accession>A0A7W1XQJ8</accession>
<reference evidence="14 15" key="1">
    <citation type="submission" date="2020-07" db="EMBL/GenBank/DDBJ databases">
        <title>Thermoactinomyces phylogeny.</title>
        <authorList>
            <person name="Dunlap C."/>
        </authorList>
    </citation>
    <scope>NUCLEOTIDE SEQUENCE [LARGE SCALE GENOMIC DNA]</scope>
    <source>
        <strain evidence="14 15">AMNI-1</strain>
    </source>
</reference>
<dbReference type="InterPro" id="IPR036138">
    <property type="entry name" value="PBP_dimer_sf"/>
</dbReference>
<dbReference type="GO" id="GO:0008658">
    <property type="term" value="F:penicillin binding"/>
    <property type="evidence" value="ECO:0007669"/>
    <property type="project" value="InterPro"/>
</dbReference>
<protein>
    <submittedName>
        <fullName evidence="14">Penicillin-binding protein</fullName>
    </submittedName>
</protein>
<evidence type="ECO:0000256" key="11">
    <source>
        <dbReference type="SAM" id="Phobius"/>
    </source>
</evidence>
<comment type="caution">
    <text evidence="14">The sequence shown here is derived from an EMBL/GenBank/DDBJ whole genome shotgun (WGS) entry which is preliminary data.</text>
</comment>
<evidence type="ECO:0000256" key="4">
    <source>
        <dbReference type="ARBA" id="ARBA00022475"/>
    </source>
</evidence>
<keyword evidence="8 11" id="KW-1133">Transmembrane helix</keyword>
<evidence type="ECO:0000256" key="5">
    <source>
        <dbReference type="ARBA" id="ARBA00022692"/>
    </source>
</evidence>
<evidence type="ECO:0000256" key="9">
    <source>
        <dbReference type="ARBA" id="ARBA00023136"/>
    </source>
</evidence>
<evidence type="ECO:0000256" key="10">
    <source>
        <dbReference type="ARBA" id="ARBA00023316"/>
    </source>
</evidence>
<keyword evidence="5 11" id="KW-0812">Transmembrane</keyword>
<dbReference type="InterPro" id="IPR012338">
    <property type="entry name" value="Beta-lactam/transpept-like"/>
</dbReference>
<comment type="subcellular location">
    <subcellularLocation>
        <location evidence="2">Cell membrane</location>
    </subcellularLocation>
    <subcellularLocation>
        <location evidence="1">Membrane</location>
        <topology evidence="1">Single-pass membrane protein</topology>
    </subcellularLocation>
</comment>
<dbReference type="Gene3D" id="3.90.1310.10">
    <property type="entry name" value="Penicillin-binding protein 2a (Domain 2)"/>
    <property type="match status" value="1"/>
</dbReference>
<dbReference type="Proteomes" id="UP000538292">
    <property type="component" value="Unassembled WGS sequence"/>
</dbReference>
<feature type="domain" description="Penicillin-binding protein dimerisation" evidence="13">
    <location>
        <begin position="62"/>
        <end position="251"/>
    </location>
</feature>
<gene>
    <name evidence="14" type="ORF">H2C83_03325</name>
</gene>
<dbReference type="GO" id="GO:0071555">
    <property type="term" value="P:cell wall organization"/>
    <property type="evidence" value="ECO:0007669"/>
    <property type="project" value="UniProtKB-KW"/>
</dbReference>
<sequence>MKNLKQRSNAYGPVSHRLHTLWFIVVLLFVALILRLGWIQLGSGEKYQLLAEENNFKKIQSVASRGKIFDNSGKLLVGNESLFAAMYLEPDVSKKEKLKTAKNLAKTLKMPLKEVLAAMDVGLDEHGKSAPRKQPPYYPKKIKSPLTEEEIVKISENPNLFPGVNTFAQPLRKYRDDTFAVQTIGYVRSFAGAKSSLSKYREEAEKPNEGGYLDWEQVGMDGLEYSYQDELRGKNGYRLVRVNSTGKLVEVLKEVEPQSGNNLYLTLNEKMQLDAEHFIEQHLRNLRTSAGKNHAPYAKNAYAVAMEVKTGKIRTMVSYPDYDPNIWNGNVSQKEYRNLSYSIRNGTISEAPFDATGYANPEKEYQRHPLSVLPPGSAFKPLMVWMGLEKGLISPNTYWSDPGKYYYAKATPPVRNSGGHNYGILTPEKALQKSSNTFMAWMGTRWYWKEKWDAIKVFQNMTHQFGLGVKTGVPLKGEQDGSEDYLTTARKHSGLGAMALASFGQAQRYTAMQLAQYTATLANQGKRMKPQLVEKIVDPNSRETREVKPEVLNQVNMNPEHWKTVVDGMVKVTKPGGTAAQLFNHLPFDVAAKTGTSEQDINGRGRVENSVFIAFAPANDPEIAVAVIVPEGGYGAVAAGPIAEYLITSYYEQFMKK</sequence>
<dbReference type="InterPro" id="IPR050515">
    <property type="entry name" value="Beta-lactam/transpept"/>
</dbReference>
<keyword evidence="7" id="KW-0573">Peptidoglycan synthesis</keyword>
<evidence type="ECO:0000259" key="12">
    <source>
        <dbReference type="Pfam" id="PF00905"/>
    </source>
</evidence>
<dbReference type="RefSeq" id="WP_181737756.1">
    <property type="nucleotide sequence ID" value="NZ_JACEOL010000009.1"/>
</dbReference>
<evidence type="ECO:0000256" key="1">
    <source>
        <dbReference type="ARBA" id="ARBA00004167"/>
    </source>
</evidence>
<dbReference type="InterPro" id="IPR005311">
    <property type="entry name" value="PBP_dimer"/>
</dbReference>
<proteinExistence type="inferred from homology"/>
<evidence type="ECO:0000256" key="8">
    <source>
        <dbReference type="ARBA" id="ARBA00022989"/>
    </source>
</evidence>
<feature type="transmembrane region" description="Helical" evidence="11">
    <location>
        <begin position="21"/>
        <end position="41"/>
    </location>
</feature>
<dbReference type="SUPFAM" id="SSF56519">
    <property type="entry name" value="Penicillin binding protein dimerisation domain"/>
    <property type="match status" value="1"/>
</dbReference>
<keyword evidence="9 11" id="KW-0472">Membrane</keyword>
<keyword evidence="4" id="KW-1003">Cell membrane</keyword>
<dbReference type="Pfam" id="PF03717">
    <property type="entry name" value="PBP_dimer"/>
    <property type="match status" value="1"/>
</dbReference>
<keyword evidence="6" id="KW-0133">Cell shape</keyword>
<evidence type="ECO:0000313" key="15">
    <source>
        <dbReference type="Proteomes" id="UP000538292"/>
    </source>
</evidence>
<dbReference type="SUPFAM" id="SSF56601">
    <property type="entry name" value="beta-lactamase/transpeptidase-like"/>
    <property type="match status" value="1"/>
</dbReference>
<evidence type="ECO:0000256" key="7">
    <source>
        <dbReference type="ARBA" id="ARBA00022984"/>
    </source>
</evidence>
<dbReference type="GO" id="GO:0071972">
    <property type="term" value="F:peptidoglycan L,D-transpeptidase activity"/>
    <property type="evidence" value="ECO:0007669"/>
    <property type="project" value="TreeGrafter"/>
</dbReference>
<keyword evidence="15" id="KW-1185">Reference proteome</keyword>
<dbReference type="EMBL" id="JACEOL010000009">
    <property type="protein sequence ID" value="MBA4601366.1"/>
    <property type="molecule type" value="Genomic_DNA"/>
</dbReference>
<feature type="domain" description="Penicillin-binding protein transpeptidase" evidence="12">
    <location>
        <begin position="302"/>
        <end position="645"/>
    </location>
</feature>
<evidence type="ECO:0000259" key="13">
    <source>
        <dbReference type="Pfam" id="PF03717"/>
    </source>
</evidence>
<dbReference type="Gene3D" id="3.40.710.10">
    <property type="entry name" value="DD-peptidase/beta-lactamase superfamily"/>
    <property type="match status" value="1"/>
</dbReference>
<evidence type="ECO:0000256" key="2">
    <source>
        <dbReference type="ARBA" id="ARBA00004236"/>
    </source>
</evidence>
<keyword evidence="10" id="KW-0961">Cell wall biogenesis/degradation</keyword>
<dbReference type="GO" id="GO:0008360">
    <property type="term" value="P:regulation of cell shape"/>
    <property type="evidence" value="ECO:0007669"/>
    <property type="project" value="UniProtKB-KW"/>
</dbReference>
<dbReference type="InterPro" id="IPR001460">
    <property type="entry name" value="PCN-bd_Tpept"/>
</dbReference>
<organism evidence="14 15">
    <name type="scientific">Thermoactinomyces mirandus</name>
    <dbReference type="NCBI Taxonomy" id="2756294"/>
    <lineage>
        <taxon>Bacteria</taxon>
        <taxon>Bacillati</taxon>
        <taxon>Bacillota</taxon>
        <taxon>Bacilli</taxon>
        <taxon>Bacillales</taxon>
        <taxon>Thermoactinomycetaceae</taxon>
        <taxon>Thermoactinomyces</taxon>
    </lineage>
</organism>
<dbReference type="GO" id="GO:0009252">
    <property type="term" value="P:peptidoglycan biosynthetic process"/>
    <property type="evidence" value="ECO:0007669"/>
    <property type="project" value="UniProtKB-KW"/>
</dbReference>
<dbReference type="PANTHER" id="PTHR30627:SF2">
    <property type="entry name" value="PEPTIDOGLYCAN D,D-TRANSPEPTIDASE MRDA"/>
    <property type="match status" value="1"/>
</dbReference>
<dbReference type="AlphaFoldDB" id="A0A7W1XQJ8"/>
<dbReference type="Pfam" id="PF00905">
    <property type="entry name" value="Transpeptidase"/>
    <property type="match status" value="1"/>
</dbReference>
<evidence type="ECO:0000313" key="14">
    <source>
        <dbReference type="EMBL" id="MBA4601366.1"/>
    </source>
</evidence>
<dbReference type="GO" id="GO:0005886">
    <property type="term" value="C:plasma membrane"/>
    <property type="evidence" value="ECO:0007669"/>
    <property type="project" value="UniProtKB-SubCell"/>
</dbReference>
<dbReference type="PANTHER" id="PTHR30627">
    <property type="entry name" value="PEPTIDOGLYCAN D,D-TRANSPEPTIDASE"/>
    <property type="match status" value="1"/>
</dbReference>
<evidence type="ECO:0000256" key="6">
    <source>
        <dbReference type="ARBA" id="ARBA00022960"/>
    </source>
</evidence>
<name>A0A7W1XQJ8_9BACL</name>
<comment type="similarity">
    <text evidence="3">Belongs to the transpeptidase family.</text>
</comment>